<reference evidence="5 6" key="1">
    <citation type="submission" date="2017-06" db="EMBL/GenBank/DDBJ databases">
        <authorList>
            <consortium name="Pathogen Informatics"/>
        </authorList>
    </citation>
    <scope>NUCLEOTIDE SEQUENCE [LARGE SCALE GENOMIC DNA]</scope>
    <source>
        <strain evidence="5 6">NCTC10570</strain>
    </source>
</reference>
<dbReference type="Gene3D" id="1.10.1740.10">
    <property type="match status" value="1"/>
</dbReference>
<evidence type="ECO:0000313" key="6">
    <source>
        <dbReference type="Proteomes" id="UP000215383"/>
    </source>
</evidence>
<accession>A0A239T929</accession>
<evidence type="ECO:0000256" key="3">
    <source>
        <dbReference type="ARBA" id="ARBA00023125"/>
    </source>
</evidence>
<keyword evidence="1" id="KW-0805">Transcription regulation</keyword>
<dbReference type="NCBIfam" id="TIGR02937">
    <property type="entry name" value="sigma70-ECF"/>
    <property type="match status" value="1"/>
</dbReference>
<dbReference type="eggNOG" id="COG1595">
    <property type="taxonomic scope" value="Bacteria"/>
</dbReference>
<dbReference type="GO" id="GO:0006352">
    <property type="term" value="P:DNA-templated transcription initiation"/>
    <property type="evidence" value="ECO:0007669"/>
    <property type="project" value="InterPro"/>
</dbReference>
<dbReference type="RefSeq" id="WP_027889510.1">
    <property type="nucleotide sequence ID" value="NZ_LT906446.1"/>
</dbReference>
<dbReference type="SUPFAM" id="SSF88946">
    <property type="entry name" value="Sigma2 domain of RNA polymerase sigma factors"/>
    <property type="match status" value="1"/>
</dbReference>
<evidence type="ECO:0000256" key="2">
    <source>
        <dbReference type="ARBA" id="ARBA00023082"/>
    </source>
</evidence>
<dbReference type="Proteomes" id="UP000215383">
    <property type="component" value="Chromosome 1"/>
</dbReference>
<dbReference type="InterPro" id="IPR036388">
    <property type="entry name" value="WH-like_DNA-bd_sf"/>
</dbReference>
<keyword evidence="6" id="KW-1185">Reference proteome</keyword>
<dbReference type="InterPro" id="IPR013325">
    <property type="entry name" value="RNA_pol_sigma_r2"/>
</dbReference>
<dbReference type="EMBL" id="LT906446">
    <property type="protein sequence ID" value="SNU93464.1"/>
    <property type="molecule type" value="Genomic_DNA"/>
</dbReference>
<dbReference type="GO" id="GO:0003677">
    <property type="term" value="F:DNA binding"/>
    <property type="evidence" value="ECO:0007669"/>
    <property type="project" value="UniProtKB-KW"/>
</dbReference>
<dbReference type="GeneID" id="78506056"/>
<sequence length="184" mass="21581">MEPELISRAQAHDEEAIILLMDKYKGLLHKAANQNHLRSIKDEAYSEACLGFYEAIMTYDMSLGIPFAGFAKSKVYAKVHSLFRKYLCIWQNELLACNKEDDDENEYMDLFEDNINIEEKVMYKLDLQEIIDELSFKQRLIFEEIVLKGNNMTQTAKKFNISVQAVSKTYKKMIRVILKYLQKE</sequence>
<dbReference type="SUPFAM" id="SSF88659">
    <property type="entry name" value="Sigma3 and sigma4 domains of RNA polymerase sigma factors"/>
    <property type="match status" value="1"/>
</dbReference>
<name>A0A239T929_9FIRM</name>
<dbReference type="InterPro" id="IPR013324">
    <property type="entry name" value="RNA_pol_sigma_r3/r4-like"/>
</dbReference>
<keyword evidence="2" id="KW-0731">Sigma factor</keyword>
<proteinExistence type="predicted"/>
<keyword evidence="3" id="KW-0238">DNA-binding</keyword>
<protein>
    <submittedName>
        <fullName evidence="5">Putative RNA polymerase sigma factor SigI</fullName>
    </submittedName>
</protein>
<dbReference type="PANTHER" id="PTHR30385">
    <property type="entry name" value="SIGMA FACTOR F FLAGELLAR"/>
    <property type="match status" value="1"/>
</dbReference>
<evidence type="ECO:0000256" key="4">
    <source>
        <dbReference type="ARBA" id="ARBA00023163"/>
    </source>
</evidence>
<keyword evidence="4" id="KW-0804">Transcription</keyword>
<dbReference type="GO" id="GO:0016987">
    <property type="term" value="F:sigma factor activity"/>
    <property type="evidence" value="ECO:0007669"/>
    <property type="project" value="UniProtKB-KW"/>
</dbReference>
<dbReference type="AlphaFoldDB" id="A0A239T929"/>
<evidence type="ECO:0000256" key="1">
    <source>
        <dbReference type="ARBA" id="ARBA00023015"/>
    </source>
</evidence>
<gene>
    <name evidence="5" type="ORF">SAMEA4364220_00008</name>
</gene>
<dbReference type="InterPro" id="IPR014284">
    <property type="entry name" value="RNA_pol_sigma-70_dom"/>
</dbReference>
<organism evidence="5 6">
    <name type="scientific">Megamonas hypermegale</name>
    <dbReference type="NCBI Taxonomy" id="158847"/>
    <lineage>
        <taxon>Bacteria</taxon>
        <taxon>Bacillati</taxon>
        <taxon>Bacillota</taxon>
        <taxon>Negativicutes</taxon>
        <taxon>Selenomonadales</taxon>
        <taxon>Selenomonadaceae</taxon>
        <taxon>Megamonas</taxon>
    </lineage>
</organism>
<evidence type="ECO:0000313" key="5">
    <source>
        <dbReference type="EMBL" id="SNU93464.1"/>
    </source>
</evidence>
<dbReference type="Gene3D" id="1.10.10.10">
    <property type="entry name" value="Winged helix-like DNA-binding domain superfamily/Winged helix DNA-binding domain"/>
    <property type="match status" value="1"/>
</dbReference>